<dbReference type="Gene3D" id="1.10.10.60">
    <property type="entry name" value="Homeodomain-like"/>
    <property type="match status" value="1"/>
</dbReference>
<keyword evidence="1" id="KW-0547">Nucleotide-binding</keyword>
<dbReference type="Proteomes" id="UP001230915">
    <property type="component" value="Unassembled WGS sequence"/>
</dbReference>
<dbReference type="Gene3D" id="3.40.50.2300">
    <property type="match status" value="1"/>
</dbReference>
<dbReference type="InterPro" id="IPR011006">
    <property type="entry name" value="CheY-like_superfamily"/>
</dbReference>
<evidence type="ECO:0000256" key="3">
    <source>
        <dbReference type="ARBA" id="ARBA00023015"/>
    </source>
</evidence>
<evidence type="ECO:0000259" key="6">
    <source>
        <dbReference type="PROSITE" id="PS50045"/>
    </source>
</evidence>
<dbReference type="PROSITE" id="PS00675">
    <property type="entry name" value="SIGMA54_INTERACT_1"/>
    <property type="match status" value="1"/>
</dbReference>
<dbReference type="CDD" id="cd00009">
    <property type="entry name" value="AAA"/>
    <property type="match status" value="1"/>
</dbReference>
<feature type="domain" description="Sigma-54 factor interaction" evidence="6">
    <location>
        <begin position="148"/>
        <end position="377"/>
    </location>
</feature>
<reference evidence="8 9" key="1">
    <citation type="submission" date="2023-08" db="EMBL/GenBank/DDBJ databases">
        <title>Mesonia sp. MT50, isolated from deep-sea sediment of the Mariana Trench.</title>
        <authorList>
            <person name="Fu H."/>
        </authorList>
    </citation>
    <scope>NUCLEOTIDE SEQUENCE [LARGE SCALE GENOMIC DNA]</scope>
    <source>
        <strain evidence="8 9">MT50</strain>
    </source>
</reference>
<protein>
    <submittedName>
        <fullName evidence="8">Sigma-54 dependent transcriptional regulator</fullName>
    </submittedName>
</protein>
<dbReference type="InterPro" id="IPR058031">
    <property type="entry name" value="AAA_lid_NorR"/>
</dbReference>
<evidence type="ECO:0000256" key="4">
    <source>
        <dbReference type="ARBA" id="ARBA00023163"/>
    </source>
</evidence>
<keyword evidence="4" id="KW-0804">Transcription</keyword>
<keyword evidence="5" id="KW-0597">Phosphoprotein</keyword>
<dbReference type="SUPFAM" id="SSF52172">
    <property type="entry name" value="CheY-like"/>
    <property type="match status" value="1"/>
</dbReference>
<dbReference type="InterPro" id="IPR025662">
    <property type="entry name" value="Sigma_54_int_dom_ATP-bd_1"/>
</dbReference>
<dbReference type="InterPro" id="IPR027417">
    <property type="entry name" value="P-loop_NTPase"/>
</dbReference>
<dbReference type="PRINTS" id="PR01590">
    <property type="entry name" value="HTHFIS"/>
</dbReference>
<keyword evidence="2" id="KW-0067">ATP-binding</keyword>
<evidence type="ECO:0000256" key="5">
    <source>
        <dbReference type="PROSITE-ProRule" id="PRU00169"/>
    </source>
</evidence>
<evidence type="ECO:0000313" key="9">
    <source>
        <dbReference type="Proteomes" id="UP001230915"/>
    </source>
</evidence>
<dbReference type="InterPro" id="IPR001789">
    <property type="entry name" value="Sig_transdc_resp-reg_receiver"/>
</dbReference>
<dbReference type="PANTHER" id="PTHR32071">
    <property type="entry name" value="TRANSCRIPTIONAL REGULATORY PROTEIN"/>
    <property type="match status" value="1"/>
</dbReference>
<dbReference type="SMART" id="SM00448">
    <property type="entry name" value="REC"/>
    <property type="match status" value="1"/>
</dbReference>
<keyword evidence="9" id="KW-1185">Reference proteome</keyword>
<dbReference type="Pfam" id="PF25601">
    <property type="entry name" value="AAA_lid_14"/>
    <property type="match status" value="1"/>
</dbReference>
<accession>A0ABU1A170</accession>
<dbReference type="PROSITE" id="PS50110">
    <property type="entry name" value="RESPONSE_REGULATORY"/>
    <property type="match status" value="1"/>
</dbReference>
<sequence>MTLKRENILIVDDNYDMLEVLQRNLKALDYHVYKASSVQEALDILKLSAIDLLITDIQMPEVNGIELLKYANEHYPFLPKLVITGFPSVNSAVDAIQSGATDYLVKPFTSKELKNLVQKSLKNKKASPIQFSKKKVERSETPSVYAGIIGKSTPIQKVIESIERVKNNRATILIQGESGTGKELIARAIHYKGSFAGNPFIAVNCGAIPENLLESELFGYEKGAFTGANHTKEGFFQAANSGTIFLDEIGAASASVQVRLLRVLQEKEVTKVGTTKPQKIQIRVIAATNEDLYQQVKQGTFREDLYYRLNVVDIDVPSLQQRKEDIPLLAQHFLTKYAKEYAKDKLKLSDRIYKVFQRYAWPGNIRELENCIQKLIIMNDDQADLPQLPAHFKYKIEPTGEEQFMALEQMEKQYIQKVLSSVNNNKTKAAEILKINRKTLRNKLES</sequence>
<evidence type="ECO:0000259" key="7">
    <source>
        <dbReference type="PROSITE" id="PS50110"/>
    </source>
</evidence>
<dbReference type="Gene3D" id="1.10.8.60">
    <property type="match status" value="1"/>
</dbReference>
<feature type="domain" description="Response regulatory" evidence="7">
    <location>
        <begin position="7"/>
        <end position="121"/>
    </location>
</feature>
<dbReference type="PROSITE" id="PS00688">
    <property type="entry name" value="SIGMA54_INTERACT_3"/>
    <property type="match status" value="1"/>
</dbReference>
<evidence type="ECO:0000313" key="8">
    <source>
        <dbReference type="EMBL" id="MDQ7917447.1"/>
    </source>
</evidence>
<organism evidence="8 9">
    <name type="scientific">Mesonia profundi</name>
    <dbReference type="NCBI Taxonomy" id="3070998"/>
    <lineage>
        <taxon>Bacteria</taxon>
        <taxon>Pseudomonadati</taxon>
        <taxon>Bacteroidota</taxon>
        <taxon>Flavobacteriia</taxon>
        <taxon>Flavobacteriales</taxon>
        <taxon>Flavobacteriaceae</taxon>
        <taxon>Mesonia</taxon>
    </lineage>
</organism>
<dbReference type="Gene3D" id="3.40.50.300">
    <property type="entry name" value="P-loop containing nucleotide triphosphate hydrolases"/>
    <property type="match status" value="1"/>
</dbReference>
<dbReference type="SMART" id="SM00382">
    <property type="entry name" value="AAA"/>
    <property type="match status" value="1"/>
</dbReference>
<evidence type="ECO:0000256" key="1">
    <source>
        <dbReference type="ARBA" id="ARBA00022741"/>
    </source>
</evidence>
<keyword evidence="3" id="KW-0805">Transcription regulation</keyword>
<dbReference type="SUPFAM" id="SSF46689">
    <property type="entry name" value="Homeodomain-like"/>
    <property type="match status" value="1"/>
</dbReference>
<feature type="modified residue" description="4-aspartylphosphate" evidence="5">
    <location>
        <position position="56"/>
    </location>
</feature>
<dbReference type="Pfam" id="PF02954">
    <property type="entry name" value="HTH_8"/>
    <property type="match status" value="1"/>
</dbReference>
<dbReference type="InterPro" id="IPR003593">
    <property type="entry name" value="AAA+_ATPase"/>
</dbReference>
<dbReference type="RefSeq" id="WP_308864195.1">
    <property type="nucleotide sequence ID" value="NZ_JAVHUL010000017.1"/>
</dbReference>
<dbReference type="EMBL" id="JAVHUL010000017">
    <property type="protein sequence ID" value="MDQ7917447.1"/>
    <property type="molecule type" value="Genomic_DNA"/>
</dbReference>
<dbReference type="InterPro" id="IPR002197">
    <property type="entry name" value="HTH_Fis"/>
</dbReference>
<dbReference type="InterPro" id="IPR025944">
    <property type="entry name" value="Sigma_54_int_dom_CS"/>
</dbReference>
<comment type="caution">
    <text evidence="8">The sequence shown here is derived from an EMBL/GenBank/DDBJ whole genome shotgun (WGS) entry which is preliminary data.</text>
</comment>
<gene>
    <name evidence="8" type="ORF">RBU60_07665</name>
</gene>
<dbReference type="SUPFAM" id="SSF52540">
    <property type="entry name" value="P-loop containing nucleoside triphosphate hydrolases"/>
    <property type="match status" value="1"/>
</dbReference>
<dbReference type="PROSITE" id="PS50045">
    <property type="entry name" value="SIGMA54_INTERACT_4"/>
    <property type="match status" value="1"/>
</dbReference>
<dbReference type="InterPro" id="IPR009057">
    <property type="entry name" value="Homeodomain-like_sf"/>
</dbReference>
<proteinExistence type="predicted"/>
<dbReference type="PANTHER" id="PTHR32071:SF57">
    <property type="entry name" value="C4-DICARBOXYLATE TRANSPORT TRANSCRIPTIONAL REGULATORY PROTEIN DCTD"/>
    <property type="match status" value="1"/>
</dbReference>
<evidence type="ECO:0000256" key="2">
    <source>
        <dbReference type="ARBA" id="ARBA00022840"/>
    </source>
</evidence>
<dbReference type="Pfam" id="PF00072">
    <property type="entry name" value="Response_reg"/>
    <property type="match status" value="1"/>
</dbReference>
<dbReference type="Pfam" id="PF00158">
    <property type="entry name" value="Sigma54_activat"/>
    <property type="match status" value="1"/>
</dbReference>
<name>A0ABU1A170_9FLAO</name>
<dbReference type="InterPro" id="IPR002078">
    <property type="entry name" value="Sigma_54_int"/>
</dbReference>